<accession>A0ABQ4KAL0</accession>
<evidence type="ECO:0000259" key="2">
    <source>
        <dbReference type="Pfam" id="PF00850"/>
    </source>
</evidence>
<dbReference type="InterPro" id="IPR000286">
    <property type="entry name" value="HDACs"/>
</dbReference>
<dbReference type="Proteomes" id="UP000680279">
    <property type="component" value="Unassembled WGS sequence"/>
</dbReference>
<dbReference type="CDD" id="cd09996">
    <property type="entry name" value="HDAC_classII_1"/>
    <property type="match status" value="1"/>
</dbReference>
<feature type="domain" description="Histone deacetylase" evidence="2">
    <location>
        <begin position="35"/>
        <end position="323"/>
    </location>
</feature>
<comment type="caution">
    <text evidence="3">The sequence shown here is derived from an EMBL/GenBank/DDBJ whole genome shotgun (WGS) entry which is preliminary data.</text>
</comment>
<gene>
    <name evidence="3" type="ORF">J1TS3_31750</name>
</gene>
<protein>
    <submittedName>
        <fullName evidence="3">Class II histone deacetylase</fullName>
    </submittedName>
</protein>
<evidence type="ECO:0000256" key="1">
    <source>
        <dbReference type="ARBA" id="ARBA00005947"/>
    </source>
</evidence>
<dbReference type="SUPFAM" id="SSF52768">
    <property type="entry name" value="Arginase/deacetylase"/>
    <property type="match status" value="1"/>
</dbReference>
<dbReference type="PANTHER" id="PTHR10625">
    <property type="entry name" value="HISTONE DEACETYLASE HDAC1-RELATED"/>
    <property type="match status" value="1"/>
</dbReference>
<dbReference type="RefSeq" id="WP_018707991.1">
    <property type="nucleotide sequence ID" value="NZ_BOQT01000012.1"/>
</dbReference>
<dbReference type="Pfam" id="PF00850">
    <property type="entry name" value="Hist_deacetyl"/>
    <property type="match status" value="1"/>
</dbReference>
<sequence>MKKTGFISDESYFWHDTGNGALFMPPGGYIETDIHSENPATKRRFKNLLERSGLMQKLTQISPRSATLEEVKFYHSESYINKVKELSAIGFGDAGELALVGKGSYEIALLSAGGAITAVESVVEGKVDNAYALTRPPGHHAEAELGMGFCLFNNIAIAAKYARNVLGLKKVMILDWDVHHGNGTESAFYDDPNVLFISLHQERLYPAGRGKAEDTGRGEGVGMNVNIPLPAGTGNAGYMYALEEIVGPITEQFKPELILISAGQDPGMFDPLARMMINMEGFRKMARFMMNIAEKYCDGKLVACHEGGYSAPYVPFCSLAIVEEMSGHRTDVEDPFVEGFKDLPVEELYDIQKEFVDKVKDIQSEYWNLSIKA</sequence>
<keyword evidence="4" id="KW-1185">Reference proteome</keyword>
<dbReference type="PRINTS" id="PR01270">
    <property type="entry name" value="HDASUPER"/>
</dbReference>
<dbReference type="Gene3D" id="3.40.800.20">
    <property type="entry name" value="Histone deacetylase domain"/>
    <property type="match status" value="1"/>
</dbReference>
<name>A0ABQ4KAL0_9BACI</name>
<proteinExistence type="inferred from homology"/>
<evidence type="ECO:0000313" key="3">
    <source>
        <dbReference type="EMBL" id="GIN22041.1"/>
    </source>
</evidence>
<dbReference type="InterPro" id="IPR023801">
    <property type="entry name" value="His_deacetylse_dom"/>
</dbReference>
<dbReference type="InterPro" id="IPR023696">
    <property type="entry name" value="Ureohydrolase_dom_sf"/>
</dbReference>
<evidence type="ECO:0000313" key="4">
    <source>
        <dbReference type="Proteomes" id="UP000680279"/>
    </source>
</evidence>
<organism evidence="3 4">
    <name type="scientific">Siminovitchia fordii</name>
    <dbReference type="NCBI Taxonomy" id="254759"/>
    <lineage>
        <taxon>Bacteria</taxon>
        <taxon>Bacillati</taxon>
        <taxon>Bacillota</taxon>
        <taxon>Bacilli</taxon>
        <taxon>Bacillales</taxon>
        <taxon>Bacillaceae</taxon>
        <taxon>Siminovitchia</taxon>
    </lineage>
</organism>
<dbReference type="EMBL" id="BOQT01000012">
    <property type="protein sequence ID" value="GIN22041.1"/>
    <property type="molecule type" value="Genomic_DNA"/>
</dbReference>
<dbReference type="InterPro" id="IPR037138">
    <property type="entry name" value="His_deacetylse_dom_sf"/>
</dbReference>
<dbReference type="PANTHER" id="PTHR10625:SF31">
    <property type="entry name" value="HISTONE DEACETYLASE DOMAIN-CONTAINING PROTEIN"/>
    <property type="match status" value="1"/>
</dbReference>
<reference evidence="3 4" key="1">
    <citation type="submission" date="2021-03" db="EMBL/GenBank/DDBJ databases">
        <title>Antimicrobial resistance genes in bacteria isolated from Japanese honey, and their potential for conferring macrolide and lincosamide resistance in the American foulbrood pathogen Paenibacillus larvae.</title>
        <authorList>
            <person name="Okamoto M."/>
            <person name="Kumagai M."/>
            <person name="Kanamori H."/>
            <person name="Takamatsu D."/>
        </authorList>
    </citation>
    <scope>NUCLEOTIDE SEQUENCE [LARGE SCALE GENOMIC DNA]</scope>
    <source>
        <strain evidence="3 4">J1TS3</strain>
    </source>
</reference>
<comment type="similarity">
    <text evidence="1">Belongs to the histone deacetylase family.</text>
</comment>